<evidence type="ECO:0000313" key="2">
    <source>
        <dbReference type="EMBL" id="KXZ42515.1"/>
    </source>
</evidence>
<dbReference type="Gene3D" id="3.40.50.620">
    <property type="entry name" value="HUPs"/>
    <property type="match status" value="1"/>
</dbReference>
<evidence type="ECO:0000313" key="3">
    <source>
        <dbReference type="Proteomes" id="UP000075714"/>
    </source>
</evidence>
<organism evidence="2 3">
    <name type="scientific">Gonium pectorale</name>
    <name type="common">Green alga</name>
    <dbReference type="NCBI Taxonomy" id="33097"/>
    <lineage>
        <taxon>Eukaryota</taxon>
        <taxon>Viridiplantae</taxon>
        <taxon>Chlorophyta</taxon>
        <taxon>core chlorophytes</taxon>
        <taxon>Chlorophyceae</taxon>
        <taxon>CS clade</taxon>
        <taxon>Chlamydomonadales</taxon>
        <taxon>Volvocaceae</taxon>
        <taxon>Gonium</taxon>
    </lineage>
</organism>
<keyword evidence="3" id="KW-1185">Reference proteome</keyword>
<evidence type="ECO:0000259" key="1">
    <source>
        <dbReference type="Pfam" id="PF02698"/>
    </source>
</evidence>
<dbReference type="Pfam" id="PF02698">
    <property type="entry name" value="DUF218"/>
    <property type="match status" value="1"/>
</dbReference>
<dbReference type="PANTHER" id="PTHR30336">
    <property type="entry name" value="INNER MEMBRANE PROTEIN, PROBABLE PERMEASE"/>
    <property type="match status" value="1"/>
</dbReference>
<accession>A0A150FZ81</accession>
<reference evidence="3" key="1">
    <citation type="journal article" date="2016" name="Nat. Commun.">
        <title>The Gonium pectorale genome demonstrates co-option of cell cycle regulation during the evolution of multicellularity.</title>
        <authorList>
            <person name="Hanschen E.R."/>
            <person name="Marriage T.N."/>
            <person name="Ferris P.J."/>
            <person name="Hamaji T."/>
            <person name="Toyoda A."/>
            <person name="Fujiyama A."/>
            <person name="Neme R."/>
            <person name="Noguchi H."/>
            <person name="Minakuchi Y."/>
            <person name="Suzuki M."/>
            <person name="Kawai-Toyooka H."/>
            <person name="Smith D.R."/>
            <person name="Sparks H."/>
            <person name="Anderson J."/>
            <person name="Bakaric R."/>
            <person name="Luria V."/>
            <person name="Karger A."/>
            <person name="Kirschner M.W."/>
            <person name="Durand P.M."/>
            <person name="Michod R.E."/>
            <person name="Nozaki H."/>
            <person name="Olson B.J."/>
        </authorList>
    </citation>
    <scope>NUCLEOTIDE SEQUENCE [LARGE SCALE GENOMIC DNA]</scope>
    <source>
        <strain evidence="3">NIES-2863</strain>
    </source>
</reference>
<feature type="domain" description="DUF218" evidence="1">
    <location>
        <begin position="22"/>
        <end position="90"/>
    </location>
</feature>
<dbReference type="OrthoDB" id="10055554at2759"/>
<dbReference type="EMBL" id="LSYV01000139">
    <property type="protein sequence ID" value="KXZ42515.1"/>
    <property type="molecule type" value="Genomic_DNA"/>
</dbReference>
<proteinExistence type="predicted"/>
<gene>
    <name evidence="2" type="ORF">GPECTOR_139g671</name>
</gene>
<name>A0A150FZ81_GONPE</name>
<dbReference type="GO" id="GO:0005886">
    <property type="term" value="C:plasma membrane"/>
    <property type="evidence" value="ECO:0007669"/>
    <property type="project" value="TreeGrafter"/>
</dbReference>
<comment type="caution">
    <text evidence="2">The sequence shown here is derived from an EMBL/GenBank/DDBJ whole genome shotgun (WGS) entry which is preliminary data.</text>
</comment>
<dbReference type="InterPro" id="IPR051599">
    <property type="entry name" value="Cell_Envelope_Assoc"/>
</dbReference>
<dbReference type="Proteomes" id="UP000075714">
    <property type="component" value="Unassembled WGS sequence"/>
</dbReference>
<dbReference type="AlphaFoldDB" id="A0A150FZ81"/>
<dbReference type="InterPro" id="IPR014729">
    <property type="entry name" value="Rossmann-like_a/b/a_fold"/>
</dbReference>
<dbReference type="InterPro" id="IPR003848">
    <property type="entry name" value="DUF218"/>
</dbReference>
<protein>
    <recommendedName>
        <fullName evidence="1">DUF218 domain-containing protein</fullName>
    </recommendedName>
</protein>
<dbReference type="PANTHER" id="PTHR30336:SF20">
    <property type="entry name" value="DUF218 DOMAIN-CONTAINING PROTEIN"/>
    <property type="match status" value="1"/>
</dbReference>
<dbReference type="CDD" id="cd06259">
    <property type="entry name" value="YdcF-like"/>
    <property type="match status" value="1"/>
</dbReference>
<sequence length="183" mass="20498">MDYHGGGTPHKGPYLDARGFVVHESTACARYLLDRGADPELLLKEVSSYDTVGNAYFSLTIHALPAGWRRLAVVTSDFHMPRTAALFRAMYRLAGRELFGDADRFDLMYVAASDEGIFEPPVLEIRKSKEAASRDAWLRTAAGLGSLRDLHTWLHQTHLCYAVSRQHEFGVQTIQDPKLLASY</sequence>